<feature type="domain" description="DUF4460" evidence="1">
    <location>
        <begin position="17"/>
        <end position="115"/>
    </location>
</feature>
<keyword evidence="4" id="KW-1185">Reference proteome</keyword>
<proteinExistence type="predicted"/>
<protein>
    <recommendedName>
        <fullName evidence="5">T-cell activation inhibitor, mitochondrial</fullName>
    </recommendedName>
</protein>
<evidence type="ECO:0000259" key="1">
    <source>
        <dbReference type="Pfam" id="PF14687"/>
    </source>
</evidence>
<dbReference type="EMBL" id="JAVRJZ010000015">
    <property type="protein sequence ID" value="KAK2712672.1"/>
    <property type="molecule type" value="Genomic_DNA"/>
</dbReference>
<dbReference type="InterPro" id="IPR027989">
    <property type="entry name" value="DUF4461"/>
</dbReference>
<dbReference type="Proteomes" id="UP001187531">
    <property type="component" value="Unassembled WGS sequence"/>
</dbReference>
<dbReference type="Pfam" id="PF14688">
    <property type="entry name" value="DUF4461"/>
    <property type="match status" value="1"/>
</dbReference>
<evidence type="ECO:0008006" key="5">
    <source>
        <dbReference type="Google" id="ProtNLM"/>
    </source>
</evidence>
<accession>A0AA88HRR0</accession>
<dbReference type="PANTHER" id="PTHR31596">
    <property type="entry name" value="T-CELL ACTIVATION INHIBITOR, MITOCHONDRIAL"/>
    <property type="match status" value="1"/>
</dbReference>
<feature type="domain" description="DUF4461" evidence="2">
    <location>
        <begin position="163"/>
        <end position="470"/>
    </location>
</feature>
<evidence type="ECO:0000313" key="3">
    <source>
        <dbReference type="EMBL" id="KAK2712671.1"/>
    </source>
</evidence>
<dbReference type="PANTHER" id="PTHR31596:SF1">
    <property type="entry name" value="T-CELL ACTIVATION INHIBITOR, MITOCHONDRIAL"/>
    <property type="match status" value="1"/>
</dbReference>
<evidence type="ECO:0000313" key="4">
    <source>
        <dbReference type="Proteomes" id="UP001187531"/>
    </source>
</evidence>
<dbReference type="AlphaFoldDB" id="A0AA88HRR0"/>
<evidence type="ECO:0000259" key="2">
    <source>
        <dbReference type="Pfam" id="PF14688"/>
    </source>
</evidence>
<dbReference type="Pfam" id="PF14687">
    <property type="entry name" value="DUF4460"/>
    <property type="match status" value="1"/>
</dbReference>
<comment type="caution">
    <text evidence="3">The sequence shown here is derived from an EMBL/GenBank/DDBJ whole genome shotgun (WGS) entry which is preliminary data.</text>
</comment>
<organism evidence="3 4">
    <name type="scientific">Artemia franciscana</name>
    <name type="common">Brine shrimp</name>
    <name type="synonym">Artemia sanfranciscana</name>
    <dbReference type="NCBI Taxonomy" id="6661"/>
    <lineage>
        <taxon>Eukaryota</taxon>
        <taxon>Metazoa</taxon>
        <taxon>Ecdysozoa</taxon>
        <taxon>Arthropoda</taxon>
        <taxon>Crustacea</taxon>
        <taxon>Branchiopoda</taxon>
        <taxon>Anostraca</taxon>
        <taxon>Artemiidae</taxon>
        <taxon>Artemia</taxon>
    </lineage>
</organism>
<gene>
    <name evidence="3" type="ORF">QYM36_011379</name>
</gene>
<dbReference type="EMBL" id="JAVRJZ010000015">
    <property type="protein sequence ID" value="KAK2712671.1"/>
    <property type="molecule type" value="Genomic_DNA"/>
</dbReference>
<dbReference type="InterPro" id="IPR027986">
    <property type="entry name" value="TCAIM"/>
</dbReference>
<name>A0AA88HRR0_ARTSF</name>
<sequence>MCHFNIRNLRLPLVFQQRCVSSGDVSTALRPFYFAVHPDFFGNHPREKAVNENSLKQLNGFLDGLVKRGQVPSVMNLKFFLRKKKPENIFQPITVKLNNKNIKSTVESILEACDLPLDAAKNLKENKVQMLKFQSASYAESFTPGFWDDVEFKTKKEQDGLANLSRWLEANAKKSKEVLRAGQAVRDEIKQLSDELLKELKLKDLKWECGWNTEHFKGCLRSLKCLASHHPSAMTALENRSLVIGSETGVNQFGHVSLNSGEVRHNWLELIQNVGRYDGVLSRIPSCEKGLSRALRDIKVTRRRFGPSLLAEEYESQLKRLLTAIGDFKCRRTFPSGLPSDLSSLQLVVETAAGPLMLTPTGQIITPSSSPVSLLANFIVENHLKALDLLNLYEVEHKEEEELRSECIEMFGLFSLIKDDNITPRQMIEFLKNLKDNADALFNIRGTKVCVTNYYSVLADGELCIPWNFH</sequence>
<dbReference type="GO" id="GO:0005739">
    <property type="term" value="C:mitochondrion"/>
    <property type="evidence" value="ECO:0007669"/>
    <property type="project" value="TreeGrafter"/>
</dbReference>
<reference evidence="3" key="1">
    <citation type="submission" date="2023-07" db="EMBL/GenBank/DDBJ databases">
        <title>Chromosome-level genome assembly of Artemia franciscana.</title>
        <authorList>
            <person name="Jo E."/>
        </authorList>
    </citation>
    <scope>NUCLEOTIDE SEQUENCE</scope>
    <source>
        <tissue evidence="3">Whole body</tissue>
    </source>
</reference>
<dbReference type="InterPro" id="IPR028031">
    <property type="entry name" value="DUF4460"/>
</dbReference>